<dbReference type="OrthoDB" id="415411at2759"/>
<reference evidence="4" key="1">
    <citation type="submission" date="2017-02" db="UniProtKB">
        <authorList>
            <consortium name="WormBaseParasite"/>
        </authorList>
    </citation>
    <scope>IDENTIFICATION</scope>
</reference>
<dbReference type="Gene3D" id="3.40.720.10">
    <property type="entry name" value="Alkaline Phosphatase, subunit A"/>
    <property type="match status" value="1"/>
</dbReference>
<dbReference type="WBParaSite" id="HNAJ_0001084101-mRNA-1">
    <property type="protein sequence ID" value="HNAJ_0001084101-mRNA-1"/>
    <property type="gene ID" value="HNAJ_0001084101"/>
</dbReference>
<dbReference type="GO" id="GO:0016787">
    <property type="term" value="F:hydrolase activity"/>
    <property type="evidence" value="ECO:0007669"/>
    <property type="project" value="UniProtKB-ARBA"/>
</dbReference>
<evidence type="ECO:0000256" key="1">
    <source>
        <dbReference type="SAM" id="SignalP"/>
    </source>
</evidence>
<dbReference type="CDD" id="cd16018">
    <property type="entry name" value="Enpp"/>
    <property type="match status" value="1"/>
</dbReference>
<dbReference type="AlphaFoldDB" id="A0A0R3TT26"/>
<reference evidence="2 3" key="2">
    <citation type="submission" date="2018-11" db="EMBL/GenBank/DDBJ databases">
        <authorList>
            <consortium name="Pathogen Informatics"/>
        </authorList>
    </citation>
    <scope>NUCLEOTIDE SEQUENCE [LARGE SCALE GENOMIC DNA]</scope>
</reference>
<dbReference type="InterPro" id="IPR017850">
    <property type="entry name" value="Alkaline_phosphatase_core_sf"/>
</dbReference>
<dbReference type="Pfam" id="PF01663">
    <property type="entry name" value="Phosphodiest"/>
    <property type="match status" value="1"/>
</dbReference>
<keyword evidence="1" id="KW-0732">Signal</keyword>
<feature type="chain" id="PRO_5043132025" evidence="1">
    <location>
        <begin position="23"/>
        <end position="452"/>
    </location>
</feature>
<dbReference type="PANTHER" id="PTHR10151">
    <property type="entry name" value="ECTONUCLEOTIDE PYROPHOSPHATASE/PHOSPHODIESTERASE"/>
    <property type="match status" value="1"/>
</dbReference>
<sequence>MLKTLLLCLSILFVSLVQVSYGAKKVIFISFDGFRHDYLDMAEKEGRNISAFKAIREQGFQAEVQNVMLTLTFPSHYAMATGRTVENHGLVGNNFFDPRYGLAYNYKKNEKNIQSWWFEFGGAEPIWNTNERHGGRSCVVQWVGSEARVHNRLAFATAGVYNMAYSLFNRIDRMLDWLLQPEFNLCMLYFNEPDSAGHSYGPNSSQVMDAVELTNEGVSYLLQRIDQIPELKDNVNIIISSDHGMAYTDCNTQTVNLSHVMDKDVFRFDSSPATLGLWPKNGTNLTEEDFLKRFDNIEHITAYLRKDIPDRYHYKNNRRIAPIFVVADQGWLISTRDSPYVDLCKLHLPLCRFFTSNMKVISALSDGMHGYDNANPEMHPFMVAAGPDIQNFKERQLFHQIDLYPFICALLGLDKPNRIDGLIDRTIPFMKNPPNETFLAKFRNYAGGIITP</sequence>
<proteinExistence type="predicted"/>
<dbReference type="InterPro" id="IPR002591">
    <property type="entry name" value="Phosphodiest/P_Trfase"/>
</dbReference>
<evidence type="ECO:0000313" key="3">
    <source>
        <dbReference type="Proteomes" id="UP000278807"/>
    </source>
</evidence>
<evidence type="ECO:0000313" key="4">
    <source>
        <dbReference type="WBParaSite" id="HNAJ_0001084101-mRNA-1"/>
    </source>
</evidence>
<organism evidence="4">
    <name type="scientific">Rodentolepis nana</name>
    <name type="common">Dwarf tapeworm</name>
    <name type="synonym">Hymenolepis nana</name>
    <dbReference type="NCBI Taxonomy" id="102285"/>
    <lineage>
        <taxon>Eukaryota</taxon>
        <taxon>Metazoa</taxon>
        <taxon>Spiralia</taxon>
        <taxon>Lophotrochozoa</taxon>
        <taxon>Platyhelminthes</taxon>
        <taxon>Cestoda</taxon>
        <taxon>Eucestoda</taxon>
        <taxon>Cyclophyllidea</taxon>
        <taxon>Hymenolepididae</taxon>
        <taxon>Rodentolepis</taxon>
    </lineage>
</organism>
<name>A0A0R3TT26_RODNA</name>
<dbReference type="Gene3D" id="3.30.1360.180">
    <property type="match status" value="1"/>
</dbReference>
<gene>
    <name evidence="2" type="ORF">HNAJ_LOCUS10836</name>
</gene>
<accession>A0A0R3TT26</accession>
<dbReference type="EMBL" id="UZAE01013244">
    <property type="protein sequence ID" value="VDO08908.1"/>
    <property type="molecule type" value="Genomic_DNA"/>
</dbReference>
<feature type="signal peptide" evidence="1">
    <location>
        <begin position="1"/>
        <end position="22"/>
    </location>
</feature>
<evidence type="ECO:0000313" key="2">
    <source>
        <dbReference type="EMBL" id="VDO08908.1"/>
    </source>
</evidence>
<dbReference type="PANTHER" id="PTHR10151:SF120">
    <property type="entry name" value="BIS(5'-ADENOSYL)-TRIPHOSPHATASE"/>
    <property type="match status" value="1"/>
</dbReference>
<dbReference type="STRING" id="102285.A0A0R3TT26"/>
<dbReference type="SUPFAM" id="SSF53649">
    <property type="entry name" value="Alkaline phosphatase-like"/>
    <property type="match status" value="1"/>
</dbReference>
<dbReference type="Proteomes" id="UP000278807">
    <property type="component" value="Unassembled WGS sequence"/>
</dbReference>
<protein>
    <submittedName>
        <fullName evidence="4">AP3A hydrolase</fullName>
    </submittedName>
</protein>
<keyword evidence="3" id="KW-1185">Reference proteome</keyword>